<protein>
    <recommendedName>
        <fullName evidence="3">EF-hand domain-containing protein</fullName>
    </recommendedName>
</protein>
<dbReference type="Proteomes" id="UP000285060">
    <property type="component" value="Unassembled WGS sequence"/>
</dbReference>
<dbReference type="InterPro" id="IPR011992">
    <property type="entry name" value="EF-hand-dom_pair"/>
</dbReference>
<name>A0A3R7A534_9STRA</name>
<evidence type="ECO:0000259" key="3">
    <source>
        <dbReference type="PROSITE" id="PS50222"/>
    </source>
</evidence>
<evidence type="ECO:0000256" key="1">
    <source>
        <dbReference type="ARBA" id="ARBA00022837"/>
    </source>
</evidence>
<dbReference type="AlphaFoldDB" id="A0A3R7A534"/>
<comment type="caution">
    <text evidence="4">The sequence shown here is derived from an EMBL/GenBank/DDBJ whole genome shotgun (WGS) entry which is preliminary data.</text>
</comment>
<dbReference type="SUPFAM" id="SSF47473">
    <property type="entry name" value="EF-hand"/>
    <property type="match status" value="1"/>
</dbReference>
<feature type="region of interest" description="Disordered" evidence="2">
    <location>
        <begin position="71"/>
        <end position="113"/>
    </location>
</feature>
<proteinExistence type="predicted"/>
<feature type="region of interest" description="Disordered" evidence="2">
    <location>
        <begin position="34"/>
        <end position="59"/>
    </location>
</feature>
<dbReference type="VEuPathDB" id="FungiDB:H310_07032"/>
<keyword evidence="5" id="KW-1185">Reference proteome</keyword>
<dbReference type="GO" id="GO:0005509">
    <property type="term" value="F:calcium ion binding"/>
    <property type="evidence" value="ECO:0007669"/>
    <property type="project" value="InterPro"/>
</dbReference>
<feature type="domain" description="EF-hand" evidence="3">
    <location>
        <begin position="308"/>
        <end position="343"/>
    </location>
</feature>
<dbReference type="InterPro" id="IPR002048">
    <property type="entry name" value="EF_hand_dom"/>
</dbReference>
<dbReference type="PROSITE" id="PS50222">
    <property type="entry name" value="EF_HAND_2"/>
    <property type="match status" value="1"/>
</dbReference>
<evidence type="ECO:0000256" key="2">
    <source>
        <dbReference type="SAM" id="MobiDB-lite"/>
    </source>
</evidence>
<dbReference type="Pfam" id="PF13202">
    <property type="entry name" value="EF-hand_5"/>
    <property type="match status" value="3"/>
</dbReference>
<organism evidence="4 5">
    <name type="scientific">Aphanomyces invadans</name>
    <dbReference type="NCBI Taxonomy" id="157072"/>
    <lineage>
        <taxon>Eukaryota</taxon>
        <taxon>Sar</taxon>
        <taxon>Stramenopiles</taxon>
        <taxon>Oomycota</taxon>
        <taxon>Saprolegniomycetes</taxon>
        <taxon>Saprolegniales</taxon>
        <taxon>Verrucalvaceae</taxon>
        <taxon>Aphanomyces</taxon>
    </lineage>
</organism>
<evidence type="ECO:0000313" key="5">
    <source>
        <dbReference type="Proteomes" id="UP000285060"/>
    </source>
</evidence>
<reference evidence="4 5" key="1">
    <citation type="submission" date="2018-08" db="EMBL/GenBank/DDBJ databases">
        <title>Aphanomyces genome sequencing and annotation.</title>
        <authorList>
            <person name="Minardi D."/>
            <person name="Oidtmann B."/>
            <person name="Van Der Giezen M."/>
            <person name="Studholme D.J."/>
        </authorList>
    </citation>
    <scope>NUCLEOTIDE SEQUENCE [LARGE SCALE GENOMIC DNA]</scope>
    <source>
        <strain evidence="4 5">NJM0002</strain>
    </source>
</reference>
<evidence type="ECO:0000313" key="4">
    <source>
        <dbReference type="EMBL" id="RHY26146.1"/>
    </source>
</evidence>
<sequence>MSSPMQVVNALDVGWNHLFLAALARYAARDFKQSPMNDRKSGRRQRKPTGGATNLNRERWTFLSTVEELPLGGRQKSRSTSNLASGPRGPLASADKTKDKGGSNQPVAVDIDGDGMIDVREMRMAKYLHDITSKMTKPDGTAPTDAELRDMQVTVGRYTLAQDFVHRNKGKLWRYGPTFADKSDDECVRFVAEHKNFKKILPYLEFMERRRTIRSSSNLRSCLNEQSEMVDDDGNVKGHRHPQTWVYTQRKLKTPTHMNMMAVHKAVNSTYASRLEEPDDPLPVSLDALDELPTPPPRKPLLDPLAPTNKDVFRNNFGVIDIDGDGVIDDFEMQLHVQLQESRAHDAQAVDLNGDGRIDDVEEMLHEKARSTQLQAEGRHLMAKDFVKRNAGDMWLYNPVYRDKSDDELLANDKGVFSKTMNKLRAKERVLGLKSSKGVTACLVDPKVLKFRPDPANILTPRQVISKSELDKAQREFSKHLNSHGMDGAGVFVKHLRLDALQQVEQSSPQHKRQGGLGRSHSTPVIGLPKLYASPIKLATVQEFRITKWKTGDAPK</sequence>
<dbReference type="InterPro" id="IPR018247">
    <property type="entry name" value="EF_Hand_1_Ca_BS"/>
</dbReference>
<keyword evidence="1" id="KW-0106">Calcium</keyword>
<gene>
    <name evidence="4" type="ORF">DYB32_007843</name>
</gene>
<dbReference type="EMBL" id="QUSY01001075">
    <property type="protein sequence ID" value="RHY26146.1"/>
    <property type="molecule type" value="Genomic_DNA"/>
</dbReference>
<dbReference type="PROSITE" id="PS00018">
    <property type="entry name" value="EF_HAND_1"/>
    <property type="match status" value="2"/>
</dbReference>
<accession>A0A3R7A534</accession>